<name>A0A0J1JJL6_9GAMM</name>
<evidence type="ECO:0000259" key="2">
    <source>
        <dbReference type="SMART" id="SM00382"/>
    </source>
</evidence>
<proteinExistence type="predicted"/>
<dbReference type="PANTHER" id="PTHR35894">
    <property type="entry name" value="GENERAL SECRETION PATHWAY PROTEIN A-RELATED"/>
    <property type="match status" value="1"/>
</dbReference>
<dbReference type="GO" id="GO:0016887">
    <property type="term" value="F:ATP hydrolysis activity"/>
    <property type="evidence" value="ECO:0007669"/>
    <property type="project" value="InterPro"/>
</dbReference>
<keyword evidence="1" id="KW-0812">Transmembrane</keyword>
<evidence type="ECO:0000256" key="1">
    <source>
        <dbReference type="SAM" id="Phobius"/>
    </source>
</evidence>
<accession>A0A0J1JJL6</accession>
<organism evidence="3 4">
    <name type="scientific">Photobacterium aquae</name>
    <dbReference type="NCBI Taxonomy" id="1195763"/>
    <lineage>
        <taxon>Bacteria</taxon>
        <taxon>Pseudomonadati</taxon>
        <taxon>Pseudomonadota</taxon>
        <taxon>Gammaproteobacteria</taxon>
        <taxon>Vibrionales</taxon>
        <taxon>Vibrionaceae</taxon>
        <taxon>Photobacterium</taxon>
    </lineage>
</organism>
<dbReference type="Gene3D" id="3.90.70.10">
    <property type="entry name" value="Cysteine proteinases"/>
    <property type="match status" value="1"/>
</dbReference>
<keyword evidence="1" id="KW-1133">Transmembrane helix</keyword>
<dbReference type="Pfam" id="PF16537">
    <property type="entry name" value="T2SSB"/>
    <property type="match status" value="1"/>
</dbReference>
<gene>
    <name evidence="3" type="ORF">ABT56_21635</name>
</gene>
<protein>
    <recommendedName>
        <fullName evidence="2">AAA+ ATPase domain-containing protein</fullName>
    </recommendedName>
</protein>
<dbReference type="STRING" id="1195763.ABT56_21635"/>
<evidence type="ECO:0000313" key="3">
    <source>
        <dbReference type="EMBL" id="KLV02207.1"/>
    </source>
</evidence>
<dbReference type="Gene3D" id="1.10.101.10">
    <property type="entry name" value="PGBD-like superfamily/PGBD"/>
    <property type="match status" value="1"/>
</dbReference>
<comment type="caution">
    <text evidence="3">The sequence shown here is derived from an EMBL/GenBank/DDBJ whole genome shotgun (WGS) entry which is preliminary data.</text>
</comment>
<dbReference type="SUPFAM" id="SSF52540">
    <property type="entry name" value="P-loop containing nucleoside triphosphate hydrolases"/>
    <property type="match status" value="1"/>
</dbReference>
<dbReference type="Pfam" id="PF21327">
    <property type="entry name" value="GspA_C39-like"/>
    <property type="match status" value="1"/>
</dbReference>
<dbReference type="InterPro" id="IPR032389">
    <property type="entry name" value="GspB_C"/>
</dbReference>
<sequence>MYRDFYGISEPPFSIVPSARFLYLSERHREALTHMLSSLSGGGGFGLLTGEVGTGKTTVLRALVTRLPQETQVAVILNPSYTTLELLASICDEFGISYPESATVKQMTDAIYQHLLDNHKNGTQSLLLIDEAQHLMPDVLEQLRLLTNLETDSIKLLKVVLVGQPELQQLLQQERLRQLAQRITSRYHLLPLTQEEVSEYINYRLRAVDCLHNVFSTANNQIIAKATGGIPRLINLVCDKAMQLGFQRSMHQIPKELVEQACQEVLDWQLPTLKSVETKKQGNKRFMLPLAAAVAGVAVLGAGYGLALWSGDDKQPDSAASVSVLPVVASQPVSPTPAAVVAEAVQDIVAQQPSLPLYDPRQAAVNWMHLVNQSASERHAMQSLYRMWGYDTQLSQANCESSGRVGLSCYKGQGDLEQLGLINRTAILTLTEPGGIPYYAILYAVRRDSVELLLANQRVSVKPEWLAARWDGEYTLLWRPPLGDKGAIRYGQQGPRVRWLDDQLSALLGVQQSRDDIFGQGLLEKLRRFQKAQGLSVDGIAGPRTLMVVDAAMNLPGPTLQPQATAQEPLDNSQQLPVEITAMAYPVLDAEPLPLYSRLVPLEPSSTPQAQAAGQTGAEPPALISHQADQSGDEGWDLNAIDYSDMSPELASHLKSAIAATSDGELPAEEPVAVEEKAKGADTIDIADLPVAVQNRIPTLNFQTHIYSSNKESRWVKVNGKEAFEGDSIAPGVLLRSIEPRRVVFDFESYHVSMPALSEW</sequence>
<dbReference type="SUPFAM" id="SSF47090">
    <property type="entry name" value="PGBD-like"/>
    <property type="match status" value="1"/>
</dbReference>
<dbReference type="InterPro" id="IPR027417">
    <property type="entry name" value="P-loop_NTPase"/>
</dbReference>
<dbReference type="PANTHER" id="PTHR35894:SF1">
    <property type="entry name" value="PHOSPHORIBULOKINASE _ URIDINE KINASE FAMILY"/>
    <property type="match status" value="1"/>
</dbReference>
<reference evidence="3 4" key="1">
    <citation type="submission" date="2015-05" db="EMBL/GenBank/DDBJ databases">
        <title>Photobacterium galathea sp. nov.</title>
        <authorList>
            <person name="Machado H."/>
            <person name="Gram L."/>
        </authorList>
    </citation>
    <scope>NUCLEOTIDE SEQUENCE [LARGE SCALE GENOMIC DNA]</scope>
    <source>
        <strain evidence="3 4">CGMCC 1.12159</strain>
    </source>
</reference>
<feature type="domain" description="AAA+ ATPase" evidence="2">
    <location>
        <begin position="42"/>
        <end position="195"/>
    </location>
</feature>
<dbReference type="GO" id="GO:0015627">
    <property type="term" value="C:type II protein secretion system complex"/>
    <property type="evidence" value="ECO:0007669"/>
    <property type="project" value="InterPro"/>
</dbReference>
<dbReference type="InterPro" id="IPR002477">
    <property type="entry name" value="Peptidoglycan-bd-like"/>
</dbReference>
<feature type="transmembrane region" description="Helical" evidence="1">
    <location>
        <begin position="286"/>
        <end position="309"/>
    </location>
</feature>
<dbReference type="InterPro" id="IPR049945">
    <property type="entry name" value="AAA_22"/>
</dbReference>
<dbReference type="AlphaFoldDB" id="A0A0J1JJL6"/>
<evidence type="ECO:0000313" key="4">
    <source>
        <dbReference type="Proteomes" id="UP000036097"/>
    </source>
</evidence>
<dbReference type="InterPro" id="IPR036365">
    <property type="entry name" value="PGBD-like_sf"/>
</dbReference>
<dbReference type="Gene3D" id="3.40.50.300">
    <property type="entry name" value="P-loop containing nucleotide triphosphate hydrolases"/>
    <property type="match status" value="1"/>
</dbReference>
<keyword evidence="1" id="KW-0472">Membrane</keyword>
<dbReference type="EMBL" id="LDOT01000050">
    <property type="protein sequence ID" value="KLV02207.1"/>
    <property type="molecule type" value="Genomic_DNA"/>
</dbReference>
<dbReference type="Proteomes" id="UP000036097">
    <property type="component" value="Unassembled WGS sequence"/>
</dbReference>
<dbReference type="InterPro" id="IPR036366">
    <property type="entry name" value="PGBDSf"/>
</dbReference>
<dbReference type="InterPro" id="IPR052026">
    <property type="entry name" value="ExeA_AAA_ATPase_DNA-bind"/>
</dbReference>
<keyword evidence="4" id="KW-1185">Reference proteome</keyword>
<dbReference type="RefSeq" id="WP_047880996.1">
    <property type="nucleotide sequence ID" value="NZ_LDOT01000050.1"/>
</dbReference>
<dbReference type="Pfam" id="PF01471">
    <property type="entry name" value="PG_binding_1"/>
    <property type="match status" value="1"/>
</dbReference>
<dbReference type="InterPro" id="IPR048809">
    <property type="entry name" value="GspA_C39-like"/>
</dbReference>
<dbReference type="Pfam" id="PF13401">
    <property type="entry name" value="AAA_22"/>
    <property type="match status" value="1"/>
</dbReference>
<dbReference type="SMART" id="SM00382">
    <property type="entry name" value="AAA"/>
    <property type="match status" value="1"/>
</dbReference>
<dbReference type="PATRIC" id="fig|1195763.3.peg.4643"/>
<dbReference type="InterPro" id="IPR003593">
    <property type="entry name" value="AAA+_ATPase"/>
</dbReference>